<dbReference type="EMBL" id="BAAATR010000103">
    <property type="protein sequence ID" value="GAA2282579.1"/>
    <property type="molecule type" value="Genomic_DNA"/>
</dbReference>
<evidence type="ECO:0000313" key="2">
    <source>
        <dbReference type="EMBL" id="GAA2282579.1"/>
    </source>
</evidence>
<sequence length="120" mass="13475">MAHQIERDRHGPPRRDPDTVRPVQRHLPQKLERRPQREVGQPPEHRMAAHQTVRRDPEAAPGATARGLADRIRLGRLRRWGTTATTVGLRPGPPTGDRTVGQTGLACLSLPEDVLRLMLE</sequence>
<comment type="caution">
    <text evidence="2">The sequence shown here is derived from an EMBL/GenBank/DDBJ whole genome shotgun (WGS) entry which is preliminary data.</text>
</comment>
<protein>
    <submittedName>
        <fullName evidence="2">Uncharacterized protein</fullName>
    </submittedName>
</protein>
<organism evidence="2 3">
    <name type="scientific">Kitasatospora cystarginea</name>
    <dbReference type="NCBI Taxonomy" id="58350"/>
    <lineage>
        <taxon>Bacteria</taxon>
        <taxon>Bacillati</taxon>
        <taxon>Actinomycetota</taxon>
        <taxon>Actinomycetes</taxon>
        <taxon>Kitasatosporales</taxon>
        <taxon>Streptomycetaceae</taxon>
        <taxon>Kitasatospora</taxon>
    </lineage>
</organism>
<feature type="region of interest" description="Disordered" evidence="1">
    <location>
        <begin position="83"/>
        <end position="102"/>
    </location>
</feature>
<feature type="compositionally biased region" description="Basic and acidic residues" evidence="1">
    <location>
        <begin position="1"/>
        <end position="19"/>
    </location>
</feature>
<dbReference type="Proteomes" id="UP001500305">
    <property type="component" value="Unassembled WGS sequence"/>
</dbReference>
<evidence type="ECO:0000256" key="1">
    <source>
        <dbReference type="SAM" id="MobiDB-lite"/>
    </source>
</evidence>
<reference evidence="3" key="1">
    <citation type="journal article" date="2019" name="Int. J. Syst. Evol. Microbiol.">
        <title>The Global Catalogue of Microorganisms (GCM) 10K type strain sequencing project: providing services to taxonomists for standard genome sequencing and annotation.</title>
        <authorList>
            <consortium name="The Broad Institute Genomics Platform"/>
            <consortium name="The Broad Institute Genome Sequencing Center for Infectious Disease"/>
            <person name="Wu L."/>
            <person name="Ma J."/>
        </authorList>
    </citation>
    <scope>NUCLEOTIDE SEQUENCE [LARGE SCALE GENOMIC DNA]</scope>
    <source>
        <strain evidence="3">JCM 7356</strain>
    </source>
</reference>
<gene>
    <name evidence="2" type="ORF">GCM10010430_80460</name>
</gene>
<keyword evidence="3" id="KW-1185">Reference proteome</keyword>
<proteinExistence type="predicted"/>
<feature type="region of interest" description="Disordered" evidence="1">
    <location>
        <begin position="1"/>
        <end position="68"/>
    </location>
</feature>
<name>A0ABP5S2R6_9ACTN</name>
<evidence type="ECO:0000313" key="3">
    <source>
        <dbReference type="Proteomes" id="UP001500305"/>
    </source>
</evidence>
<accession>A0ABP5S2R6</accession>
<dbReference type="RefSeq" id="WP_344641528.1">
    <property type="nucleotide sequence ID" value="NZ_BAAATR010000103.1"/>
</dbReference>
<feature type="compositionally biased region" description="Basic and acidic residues" evidence="1">
    <location>
        <begin position="29"/>
        <end position="58"/>
    </location>
</feature>